<evidence type="ECO:0000313" key="1">
    <source>
        <dbReference type="EMBL" id="MBM7658626.1"/>
    </source>
</evidence>
<sequence>MIKMRTLQERLDDLLPKIQSADFLKGHGLTNQANYYIFSYDPKDEMMVREHVRYLVDRINDDPATARHVVEFDLYEMMLKILKEKGYLDKNFAMEEKYGSGRILEATRRTLRLTQDDDQVIKYIREHVSPGEIILITGVGKAFPIIRSHEILNNIFKASDNSPVILFFPGSYTGQELVLFNTVKDDNYYRAVPIVQD</sequence>
<organism evidence="1 2">
    <name type="scientific">Sporolactobacillus spathodeae</name>
    <dbReference type="NCBI Taxonomy" id="1465502"/>
    <lineage>
        <taxon>Bacteria</taxon>
        <taxon>Bacillati</taxon>
        <taxon>Bacillota</taxon>
        <taxon>Bacilli</taxon>
        <taxon>Bacillales</taxon>
        <taxon>Sporolactobacillaceae</taxon>
        <taxon>Sporolactobacillus</taxon>
    </lineage>
</organism>
<name>A0ABS2QA10_9BACL</name>
<comment type="caution">
    <text evidence="1">The sequence shown here is derived from an EMBL/GenBank/DDBJ whole genome shotgun (WGS) entry which is preliminary data.</text>
</comment>
<dbReference type="Pfam" id="PF08747">
    <property type="entry name" value="BrxB"/>
    <property type="match status" value="1"/>
</dbReference>
<accession>A0ABS2QA10</accession>
<dbReference type="GO" id="GO:0005840">
    <property type="term" value="C:ribosome"/>
    <property type="evidence" value="ECO:0007669"/>
    <property type="project" value="UniProtKB-KW"/>
</dbReference>
<evidence type="ECO:0000313" key="2">
    <source>
        <dbReference type="Proteomes" id="UP000823201"/>
    </source>
</evidence>
<dbReference type="EMBL" id="JAFBEV010000020">
    <property type="protein sequence ID" value="MBM7658626.1"/>
    <property type="molecule type" value="Genomic_DNA"/>
</dbReference>
<keyword evidence="2" id="KW-1185">Reference proteome</keyword>
<gene>
    <name evidence="1" type="ORF">JOC27_002088</name>
</gene>
<dbReference type="InterPro" id="IPR014858">
    <property type="entry name" value="BrxB"/>
</dbReference>
<keyword evidence="1" id="KW-0687">Ribonucleoprotein</keyword>
<reference evidence="1 2" key="1">
    <citation type="submission" date="2021-01" db="EMBL/GenBank/DDBJ databases">
        <title>Genomic Encyclopedia of Type Strains, Phase IV (KMG-IV): sequencing the most valuable type-strain genomes for metagenomic binning, comparative biology and taxonomic classification.</title>
        <authorList>
            <person name="Goeker M."/>
        </authorList>
    </citation>
    <scope>NUCLEOTIDE SEQUENCE [LARGE SCALE GENOMIC DNA]</scope>
    <source>
        <strain evidence="1 2">DSM 100968</strain>
    </source>
</reference>
<proteinExistence type="predicted"/>
<dbReference type="Proteomes" id="UP000823201">
    <property type="component" value="Unassembled WGS sequence"/>
</dbReference>
<keyword evidence="1" id="KW-0689">Ribosomal protein</keyword>
<protein>
    <submittedName>
        <fullName evidence="1">Ribosomal protein S8</fullName>
    </submittedName>
</protein>